<dbReference type="GO" id="GO:0005634">
    <property type="term" value="C:nucleus"/>
    <property type="evidence" value="ECO:0007669"/>
    <property type="project" value="TreeGrafter"/>
</dbReference>
<name>A0A1I7TFB0_9PELO</name>
<proteinExistence type="predicted"/>
<dbReference type="GO" id="GO:0003730">
    <property type="term" value="F:mRNA 3'-UTR binding"/>
    <property type="evidence" value="ECO:0007669"/>
    <property type="project" value="TreeGrafter"/>
</dbReference>
<organism evidence="1 2">
    <name type="scientific">Caenorhabditis tropicalis</name>
    <dbReference type="NCBI Taxonomy" id="1561998"/>
    <lineage>
        <taxon>Eukaryota</taxon>
        <taxon>Metazoa</taxon>
        <taxon>Ecdysozoa</taxon>
        <taxon>Nematoda</taxon>
        <taxon>Chromadorea</taxon>
        <taxon>Rhabditida</taxon>
        <taxon>Rhabditina</taxon>
        <taxon>Rhabditomorpha</taxon>
        <taxon>Rhabditoidea</taxon>
        <taxon>Rhabditidae</taxon>
        <taxon>Peloderinae</taxon>
        <taxon>Caenorhabditis</taxon>
    </lineage>
</organism>
<dbReference type="PANTHER" id="PTHR46669:SF1">
    <property type="entry name" value="LEUCINE-RICH PPR MOTIF-CONTAINING PROTEIN, MITOCHONDRIAL"/>
    <property type="match status" value="1"/>
</dbReference>
<dbReference type="AlphaFoldDB" id="A0A1I7TFB0"/>
<reference evidence="2" key="1">
    <citation type="submission" date="2016-11" db="UniProtKB">
        <authorList>
            <consortium name="WormBaseParasite"/>
        </authorList>
    </citation>
    <scope>IDENTIFICATION</scope>
</reference>
<dbReference type="Proteomes" id="UP000095282">
    <property type="component" value="Unplaced"/>
</dbReference>
<protein>
    <submittedName>
        <fullName evidence="2">Pentatricopeptide repeat-containing protein</fullName>
    </submittedName>
</protein>
<evidence type="ECO:0000313" key="1">
    <source>
        <dbReference type="Proteomes" id="UP000095282"/>
    </source>
</evidence>
<dbReference type="eggNOG" id="KOG4318">
    <property type="taxonomic scope" value="Eukaryota"/>
</dbReference>
<sequence>MYFAVLIGMRRFEDAEKACVQLSSEIDPNDCLMAMRLMNSLKARSFDDQFMLDYAALCLRRLDLAKNKDAAQNMQADLLRICDTRHMGPTALRVFDLFYEYGIELGQEEKNRLSTVIEKHASLSKKWIFKPDGFLNISRNDDIITTSEEARIQKKLKSIA</sequence>
<dbReference type="PANTHER" id="PTHR46669">
    <property type="entry name" value="LEUCINE-RICH PPR MOTIF-CONTAINING PROTEIN, MITOCHONDRIAL"/>
    <property type="match status" value="1"/>
</dbReference>
<accession>A0A1I7TFB0</accession>
<dbReference type="InterPro" id="IPR033490">
    <property type="entry name" value="LRP130"/>
</dbReference>
<keyword evidence="1" id="KW-1185">Reference proteome</keyword>
<evidence type="ECO:0000313" key="2">
    <source>
        <dbReference type="WBParaSite" id="Csp11.Scaffold599.g5387.t1"/>
    </source>
</evidence>
<dbReference type="WBParaSite" id="Csp11.Scaffold599.g5387.t1">
    <property type="protein sequence ID" value="Csp11.Scaffold599.g5387.t1"/>
    <property type="gene ID" value="Csp11.Scaffold599.g5387"/>
</dbReference>
<dbReference type="GO" id="GO:0005739">
    <property type="term" value="C:mitochondrion"/>
    <property type="evidence" value="ECO:0007669"/>
    <property type="project" value="TreeGrafter"/>
</dbReference>
<dbReference type="STRING" id="1561998.A0A1I7TFB0"/>
<dbReference type="GO" id="GO:0070129">
    <property type="term" value="P:regulation of mitochondrial translation"/>
    <property type="evidence" value="ECO:0007669"/>
    <property type="project" value="TreeGrafter"/>
</dbReference>